<dbReference type="PRINTS" id="PR00364">
    <property type="entry name" value="DISEASERSIST"/>
</dbReference>
<evidence type="ECO:0000256" key="1">
    <source>
        <dbReference type="ARBA" id="ARBA00008894"/>
    </source>
</evidence>
<dbReference type="InterPro" id="IPR038005">
    <property type="entry name" value="RX-like_CC"/>
</dbReference>
<evidence type="ECO:0000256" key="2">
    <source>
        <dbReference type="ARBA" id="ARBA00022614"/>
    </source>
</evidence>
<dbReference type="OrthoDB" id="682279at2759"/>
<evidence type="ECO:0000259" key="10">
    <source>
        <dbReference type="Pfam" id="PF23598"/>
    </source>
</evidence>
<dbReference type="Pfam" id="PF00931">
    <property type="entry name" value="NB-ARC"/>
    <property type="match status" value="1"/>
</dbReference>
<feature type="domain" description="Disease resistance R13L4/SHOC-2-like LRR" evidence="10">
    <location>
        <begin position="450"/>
        <end position="689"/>
    </location>
</feature>
<dbReference type="GO" id="GO:0043531">
    <property type="term" value="F:ADP binding"/>
    <property type="evidence" value="ECO:0007669"/>
    <property type="project" value="InterPro"/>
</dbReference>
<feature type="domain" description="Disease resistance N-terminal" evidence="8">
    <location>
        <begin position="22"/>
        <end position="114"/>
    </location>
</feature>
<dbReference type="EnsemblPlants" id="KQJ96339">
    <property type="protein sequence ID" value="KQJ96339"/>
    <property type="gene ID" value="BRADI_3g22538v3"/>
</dbReference>
<keyword evidence="3" id="KW-0677">Repeat</keyword>
<reference evidence="11" key="2">
    <citation type="submission" date="2017-06" db="EMBL/GenBank/DDBJ databases">
        <title>WGS assembly of Brachypodium distachyon.</title>
        <authorList>
            <consortium name="The International Brachypodium Initiative"/>
            <person name="Lucas S."/>
            <person name="Harmon-Smith M."/>
            <person name="Lail K."/>
            <person name="Tice H."/>
            <person name="Grimwood J."/>
            <person name="Bruce D."/>
            <person name="Barry K."/>
            <person name="Shu S."/>
            <person name="Lindquist E."/>
            <person name="Wang M."/>
            <person name="Pitluck S."/>
            <person name="Vogel J.P."/>
            <person name="Garvin D.F."/>
            <person name="Mockler T.C."/>
            <person name="Schmutz J."/>
            <person name="Rokhsar D."/>
            <person name="Bevan M.W."/>
        </authorList>
    </citation>
    <scope>NUCLEOTIDE SEQUENCE</scope>
    <source>
        <strain evidence="11">Bd21</strain>
    </source>
</reference>
<dbReference type="SUPFAM" id="SSF52540">
    <property type="entry name" value="P-loop containing nucleoside triphosphate hydrolases"/>
    <property type="match status" value="1"/>
</dbReference>
<dbReference type="GO" id="GO:0002758">
    <property type="term" value="P:innate immune response-activating signaling pathway"/>
    <property type="evidence" value="ECO:0007669"/>
    <property type="project" value="UniProtKB-ARBA"/>
</dbReference>
<evidence type="ECO:0000259" key="9">
    <source>
        <dbReference type="Pfam" id="PF23559"/>
    </source>
</evidence>
<dbReference type="CDD" id="cd14798">
    <property type="entry name" value="RX-CC_like"/>
    <property type="match status" value="1"/>
</dbReference>
<protein>
    <recommendedName>
        <fullName evidence="14">NB-ARC domain-containing protein</fullName>
    </recommendedName>
</protein>
<evidence type="ECO:0000259" key="7">
    <source>
        <dbReference type="Pfam" id="PF00931"/>
    </source>
</evidence>
<dbReference type="PANTHER" id="PTHR23155">
    <property type="entry name" value="DISEASE RESISTANCE PROTEIN RP"/>
    <property type="match status" value="1"/>
</dbReference>
<dbReference type="FunFam" id="1.10.10.10:FF:000322">
    <property type="entry name" value="Probable disease resistance protein At1g63360"/>
    <property type="match status" value="1"/>
</dbReference>
<comment type="similarity">
    <text evidence="1">Belongs to the disease resistance NB-LRR family.</text>
</comment>
<dbReference type="GO" id="GO:0009626">
    <property type="term" value="P:plant-type hypersensitive response"/>
    <property type="evidence" value="ECO:0007669"/>
    <property type="project" value="UniProtKB-ARBA"/>
</dbReference>
<dbReference type="Pfam" id="PF23598">
    <property type="entry name" value="LRR_14"/>
    <property type="match status" value="1"/>
</dbReference>
<dbReference type="Gene3D" id="1.10.10.10">
    <property type="entry name" value="Winged helix-like DNA-binding domain superfamily/Winged helix DNA-binding domain"/>
    <property type="match status" value="1"/>
</dbReference>
<dbReference type="Gene3D" id="3.80.10.10">
    <property type="entry name" value="Ribonuclease Inhibitor"/>
    <property type="match status" value="2"/>
</dbReference>
<evidence type="ECO:0008006" key="14">
    <source>
        <dbReference type="Google" id="ProtNLM"/>
    </source>
</evidence>
<proteinExistence type="inferred from homology"/>
<sequence length="741" mass="85001">MIWFPVCIQALAGLHDMAEGIVVSLILKLGDALSSKVFELVGSLFRLEGYALECLFCEIWQVKGELESIQAFLRAAESFRDTDETTAAFVRQIRILCFHIEDVIDEFTYELGKDGGGMLLLKALRRMRQIKIWHRLAARLRDIKEDDPVGIKEQQDFLMTWVEDEEPRNSIASVWGMGGIGKTTLANHVYSVVKDGFHTCAWITVAQSSEADDLLRKIVQEFHKNDRTKEFPKDVDLTDFRSLVKAIRCYLEDKRYILVLDDVWDMNVWFDIKYAFLDGNGRILFTSRIYQVSLEDLPHSIRSCFLYCSMFPEKYVMQRKSLVRLWVAEGFAEESEHKTLEEVAEDYLTELIHRCLLLVFKRNDSGCVYEVQMHDIVRVLARSKAREENFCRVFNPLRTYAIRESRRISTEAGDIQLLTQNALHLRSLLVFQSSFSFVSLRSLLMTNKLLSVLNLQDSSIEKLPAEVFELFNLRLKNLLVLDAWKCKIMKLPPQITKLHKLTHLIVTSKPGLPTLQFVPSVGVPAPFGICSLTSLQTLLQVEASAEMIRLIGALVELRTLRISKVQGLHCEDLFRAIGSMVHLTRLGIQAEDNQEMLWLGKFEPPPLLEKLFLLGALSKESSPDFFSSRSKLKNLKFLRLVGSRLDKDTFSCLKGLEHLVKLQLYDAYAGDSMYFPAASFPKLRLLLCPQLKMLPHGIEYVSTLEELTLDTAQELVDRVRQKKESKISHVQRVMVELQNCD</sequence>
<reference evidence="12" key="3">
    <citation type="submission" date="2018-08" db="UniProtKB">
        <authorList>
            <consortium name="EnsemblPlants"/>
        </authorList>
    </citation>
    <scope>IDENTIFICATION</scope>
    <source>
        <strain evidence="12">cv. Bd21</strain>
    </source>
</reference>
<organism evidence="11">
    <name type="scientific">Brachypodium distachyon</name>
    <name type="common">Purple false brome</name>
    <name type="synonym">Trachynia distachya</name>
    <dbReference type="NCBI Taxonomy" id="15368"/>
    <lineage>
        <taxon>Eukaryota</taxon>
        <taxon>Viridiplantae</taxon>
        <taxon>Streptophyta</taxon>
        <taxon>Embryophyta</taxon>
        <taxon>Tracheophyta</taxon>
        <taxon>Spermatophyta</taxon>
        <taxon>Magnoliopsida</taxon>
        <taxon>Liliopsida</taxon>
        <taxon>Poales</taxon>
        <taxon>Poaceae</taxon>
        <taxon>BOP clade</taxon>
        <taxon>Pooideae</taxon>
        <taxon>Stipodae</taxon>
        <taxon>Brachypodieae</taxon>
        <taxon>Brachypodium</taxon>
    </lineage>
</organism>
<dbReference type="InterPro" id="IPR036388">
    <property type="entry name" value="WH-like_DNA-bd_sf"/>
</dbReference>
<dbReference type="InterPro" id="IPR044974">
    <property type="entry name" value="Disease_R_plants"/>
</dbReference>
<evidence type="ECO:0000259" key="8">
    <source>
        <dbReference type="Pfam" id="PF18052"/>
    </source>
</evidence>
<evidence type="ECO:0000313" key="13">
    <source>
        <dbReference type="Proteomes" id="UP000008810"/>
    </source>
</evidence>
<evidence type="ECO:0000256" key="5">
    <source>
        <dbReference type="ARBA" id="ARBA00022821"/>
    </source>
</evidence>
<dbReference type="STRING" id="15368.A0A0Q3I777"/>
<dbReference type="Pfam" id="PF23559">
    <property type="entry name" value="WHD_DRP"/>
    <property type="match status" value="1"/>
</dbReference>
<evidence type="ECO:0000256" key="4">
    <source>
        <dbReference type="ARBA" id="ARBA00022741"/>
    </source>
</evidence>
<dbReference type="InterPro" id="IPR041118">
    <property type="entry name" value="Rx_N"/>
</dbReference>
<reference evidence="11 12" key="1">
    <citation type="journal article" date="2010" name="Nature">
        <title>Genome sequencing and analysis of the model grass Brachypodium distachyon.</title>
        <authorList>
            <consortium name="International Brachypodium Initiative"/>
        </authorList>
    </citation>
    <scope>NUCLEOTIDE SEQUENCE [LARGE SCALE GENOMIC DNA]</scope>
    <source>
        <strain evidence="11 12">Bd21</strain>
    </source>
</reference>
<evidence type="ECO:0000313" key="11">
    <source>
        <dbReference type="EMBL" id="KQJ96339.1"/>
    </source>
</evidence>
<dbReference type="Proteomes" id="UP000008810">
    <property type="component" value="Chromosome 3"/>
</dbReference>
<evidence type="ECO:0000256" key="3">
    <source>
        <dbReference type="ARBA" id="ARBA00022737"/>
    </source>
</evidence>
<dbReference type="InterPro" id="IPR002182">
    <property type="entry name" value="NB-ARC"/>
</dbReference>
<name>A0A0Q3I777_BRADI</name>
<dbReference type="InParanoid" id="A0A0Q3I777"/>
<dbReference type="PANTHER" id="PTHR23155:SF961">
    <property type="entry name" value="DISEASE RELATED PROTEIN 2"/>
    <property type="match status" value="1"/>
</dbReference>
<dbReference type="Gene3D" id="3.40.50.300">
    <property type="entry name" value="P-loop containing nucleotide triphosphate hydrolases"/>
    <property type="match status" value="1"/>
</dbReference>
<evidence type="ECO:0000256" key="6">
    <source>
        <dbReference type="ARBA" id="ARBA00023054"/>
    </source>
</evidence>
<dbReference type="Gene3D" id="1.20.5.4130">
    <property type="match status" value="1"/>
</dbReference>
<dbReference type="GO" id="GO:0098542">
    <property type="term" value="P:defense response to other organism"/>
    <property type="evidence" value="ECO:0000318"/>
    <property type="project" value="GO_Central"/>
</dbReference>
<dbReference type="InterPro" id="IPR058922">
    <property type="entry name" value="WHD_DRP"/>
</dbReference>
<dbReference type="AlphaFoldDB" id="A0A0Q3I777"/>
<keyword evidence="6" id="KW-0175">Coiled coil</keyword>
<dbReference type="EMBL" id="CM000882">
    <property type="protein sequence ID" value="KQJ96339.1"/>
    <property type="molecule type" value="Genomic_DNA"/>
</dbReference>
<dbReference type="InterPro" id="IPR027417">
    <property type="entry name" value="P-loop_NTPase"/>
</dbReference>
<evidence type="ECO:0000313" key="12">
    <source>
        <dbReference type="EnsemblPlants" id="KQJ96339"/>
    </source>
</evidence>
<gene>
    <name evidence="11" type="ORF">BRADI_3g22538v3</name>
</gene>
<feature type="domain" description="NB-ARC" evidence="7">
    <location>
        <begin position="163"/>
        <end position="293"/>
    </location>
</feature>
<dbReference type="InterPro" id="IPR032675">
    <property type="entry name" value="LRR_dom_sf"/>
</dbReference>
<keyword evidence="13" id="KW-1185">Reference proteome</keyword>
<dbReference type="GO" id="GO:0042742">
    <property type="term" value="P:defense response to bacterium"/>
    <property type="evidence" value="ECO:0007669"/>
    <property type="project" value="UniProtKB-ARBA"/>
</dbReference>
<keyword evidence="2" id="KW-0433">Leucine-rich repeat</keyword>
<dbReference type="SUPFAM" id="SSF52058">
    <property type="entry name" value="L domain-like"/>
    <property type="match status" value="1"/>
</dbReference>
<dbReference type="InterPro" id="IPR055414">
    <property type="entry name" value="LRR_R13L4/SHOC2-like"/>
</dbReference>
<accession>A0A0Q3I777</accession>
<keyword evidence="4" id="KW-0547">Nucleotide-binding</keyword>
<dbReference type="Gramene" id="KQJ96339">
    <property type="protein sequence ID" value="KQJ96339"/>
    <property type="gene ID" value="BRADI_3g22538v3"/>
</dbReference>
<dbReference type="Pfam" id="PF18052">
    <property type="entry name" value="Rx_N"/>
    <property type="match status" value="1"/>
</dbReference>
<feature type="domain" description="Disease resistance protein winged helix" evidence="9">
    <location>
        <begin position="310"/>
        <end position="381"/>
    </location>
</feature>
<keyword evidence="5" id="KW-0611">Plant defense</keyword>